<evidence type="ECO:0000313" key="5">
    <source>
        <dbReference type="EMBL" id="GID15248.1"/>
    </source>
</evidence>
<dbReference type="Gene3D" id="1.10.357.10">
    <property type="entry name" value="Tetracycline Repressor, domain 2"/>
    <property type="match status" value="1"/>
</dbReference>
<feature type="domain" description="HTH tetR-type" evidence="4">
    <location>
        <begin position="21"/>
        <end position="68"/>
    </location>
</feature>
<name>A0A8J3J6Y1_9ACTN</name>
<dbReference type="EMBL" id="BOMB01000040">
    <property type="protein sequence ID" value="GID15248.1"/>
    <property type="molecule type" value="Genomic_DNA"/>
</dbReference>
<keyword evidence="3" id="KW-0804">Transcription</keyword>
<protein>
    <submittedName>
        <fullName evidence="5">TetR family transcriptional regulator</fullName>
    </submittedName>
</protein>
<dbReference type="Proteomes" id="UP000612808">
    <property type="component" value="Unassembled WGS sequence"/>
</dbReference>
<keyword evidence="2" id="KW-0238">DNA-binding</keyword>
<evidence type="ECO:0000256" key="1">
    <source>
        <dbReference type="ARBA" id="ARBA00023015"/>
    </source>
</evidence>
<dbReference type="SUPFAM" id="SSF48498">
    <property type="entry name" value="Tetracyclin repressor-like, C-terminal domain"/>
    <property type="match status" value="1"/>
</dbReference>
<organism evidence="5 6">
    <name type="scientific">Actinocatenispora rupis</name>
    <dbReference type="NCBI Taxonomy" id="519421"/>
    <lineage>
        <taxon>Bacteria</taxon>
        <taxon>Bacillati</taxon>
        <taxon>Actinomycetota</taxon>
        <taxon>Actinomycetes</taxon>
        <taxon>Micromonosporales</taxon>
        <taxon>Micromonosporaceae</taxon>
        <taxon>Actinocatenispora</taxon>
    </lineage>
</organism>
<gene>
    <name evidence="5" type="ORF">Aru02nite_61370</name>
</gene>
<sequence>MQVTKAAEGRSVAATARRAQIVAAATEVIAEAGYRQASFARIAKHAGLSSTRLISYHFADKGELIREVAGTVFESIGRFMHERMAGHESARELLEAYIRGVVGFTATHRAQMAALTQIFLNGGLDFDADDGAAASSHVEEILRHGQRTGEFRDFDPRVVGTSVQRSVEGLPFLLAADPDVDTGAYADELVTMFDLATRAAS</sequence>
<dbReference type="InterPro" id="IPR001647">
    <property type="entry name" value="HTH_TetR"/>
</dbReference>
<dbReference type="InterPro" id="IPR009057">
    <property type="entry name" value="Homeodomain-like_sf"/>
</dbReference>
<dbReference type="Gene3D" id="1.10.10.60">
    <property type="entry name" value="Homeodomain-like"/>
    <property type="match status" value="1"/>
</dbReference>
<evidence type="ECO:0000256" key="3">
    <source>
        <dbReference type="ARBA" id="ARBA00023163"/>
    </source>
</evidence>
<evidence type="ECO:0000313" key="6">
    <source>
        <dbReference type="Proteomes" id="UP000612808"/>
    </source>
</evidence>
<dbReference type="AlphaFoldDB" id="A0A8J3J6Y1"/>
<evidence type="ECO:0000259" key="4">
    <source>
        <dbReference type="Pfam" id="PF00440"/>
    </source>
</evidence>
<dbReference type="GO" id="GO:0000976">
    <property type="term" value="F:transcription cis-regulatory region binding"/>
    <property type="evidence" value="ECO:0007669"/>
    <property type="project" value="TreeGrafter"/>
</dbReference>
<dbReference type="InterPro" id="IPR036271">
    <property type="entry name" value="Tet_transcr_reg_TetR-rel_C_sf"/>
</dbReference>
<keyword evidence="6" id="KW-1185">Reference proteome</keyword>
<dbReference type="PANTHER" id="PTHR30055">
    <property type="entry name" value="HTH-TYPE TRANSCRIPTIONAL REGULATOR RUTR"/>
    <property type="match status" value="1"/>
</dbReference>
<dbReference type="Pfam" id="PF00440">
    <property type="entry name" value="TetR_N"/>
    <property type="match status" value="1"/>
</dbReference>
<dbReference type="InterPro" id="IPR050109">
    <property type="entry name" value="HTH-type_TetR-like_transc_reg"/>
</dbReference>
<dbReference type="GO" id="GO:0003700">
    <property type="term" value="F:DNA-binding transcription factor activity"/>
    <property type="evidence" value="ECO:0007669"/>
    <property type="project" value="TreeGrafter"/>
</dbReference>
<accession>A0A8J3J6Y1</accession>
<dbReference type="PANTHER" id="PTHR30055:SF234">
    <property type="entry name" value="HTH-TYPE TRANSCRIPTIONAL REGULATOR BETI"/>
    <property type="match status" value="1"/>
</dbReference>
<dbReference type="SUPFAM" id="SSF46689">
    <property type="entry name" value="Homeodomain-like"/>
    <property type="match status" value="1"/>
</dbReference>
<dbReference type="RefSeq" id="WP_203663466.1">
    <property type="nucleotide sequence ID" value="NZ_BAAAZM010000005.1"/>
</dbReference>
<reference evidence="5" key="1">
    <citation type="submission" date="2021-01" db="EMBL/GenBank/DDBJ databases">
        <title>Whole genome shotgun sequence of Actinocatenispora rupis NBRC 107355.</title>
        <authorList>
            <person name="Komaki H."/>
            <person name="Tamura T."/>
        </authorList>
    </citation>
    <scope>NUCLEOTIDE SEQUENCE</scope>
    <source>
        <strain evidence="5">NBRC 107355</strain>
    </source>
</reference>
<keyword evidence="1" id="KW-0805">Transcription regulation</keyword>
<comment type="caution">
    <text evidence="5">The sequence shown here is derived from an EMBL/GenBank/DDBJ whole genome shotgun (WGS) entry which is preliminary data.</text>
</comment>
<evidence type="ECO:0000256" key="2">
    <source>
        <dbReference type="ARBA" id="ARBA00023125"/>
    </source>
</evidence>
<proteinExistence type="predicted"/>